<dbReference type="EMBL" id="CAJJDM010000026">
    <property type="protein sequence ID" value="CAD8058269.1"/>
    <property type="molecule type" value="Genomic_DNA"/>
</dbReference>
<dbReference type="AlphaFoldDB" id="A0A8S1KS73"/>
<dbReference type="Proteomes" id="UP000688137">
    <property type="component" value="Unassembled WGS sequence"/>
</dbReference>
<proteinExistence type="predicted"/>
<organism evidence="1 2">
    <name type="scientific">Paramecium primaurelia</name>
    <dbReference type="NCBI Taxonomy" id="5886"/>
    <lineage>
        <taxon>Eukaryota</taxon>
        <taxon>Sar</taxon>
        <taxon>Alveolata</taxon>
        <taxon>Ciliophora</taxon>
        <taxon>Intramacronucleata</taxon>
        <taxon>Oligohymenophorea</taxon>
        <taxon>Peniculida</taxon>
        <taxon>Parameciidae</taxon>
        <taxon>Paramecium</taxon>
    </lineage>
</organism>
<name>A0A8S1KS73_PARPR</name>
<sequence>MDIYNILELSLYLCNYIQCIYKNQIKSNSYQKYKLQKMVKNKNYLIQKFIPNQKLTLLFKNLMQFLDKSQIEYNVYYYLDIQYVDFYIQMRNHIILVDNLLYVTYDMEIRINLNEWNQMNDDQRGKVLLM</sequence>
<evidence type="ECO:0000313" key="2">
    <source>
        <dbReference type="Proteomes" id="UP000688137"/>
    </source>
</evidence>
<reference evidence="1" key="1">
    <citation type="submission" date="2021-01" db="EMBL/GenBank/DDBJ databases">
        <authorList>
            <consortium name="Genoscope - CEA"/>
            <person name="William W."/>
        </authorList>
    </citation>
    <scope>NUCLEOTIDE SEQUENCE</scope>
</reference>
<keyword evidence="2" id="KW-1185">Reference proteome</keyword>
<protein>
    <submittedName>
        <fullName evidence="1">Uncharacterized protein</fullName>
    </submittedName>
</protein>
<accession>A0A8S1KS73</accession>
<gene>
    <name evidence="1" type="ORF">PPRIM_AZ9-3.1.T0270131</name>
</gene>
<comment type="caution">
    <text evidence="1">The sequence shown here is derived from an EMBL/GenBank/DDBJ whole genome shotgun (WGS) entry which is preliminary data.</text>
</comment>
<evidence type="ECO:0000313" key="1">
    <source>
        <dbReference type="EMBL" id="CAD8058269.1"/>
    </source>
</evidence>